<proteinExistence type="predicted"/>
<accession>D4HT09</accession>
<keyword evidence="3" id="KW-0012">Acyltransferase</keyword>
<dbReference type="GO" id="GO:0016746">
    <property type="term" value="F:acyltransferase activity"/>
    <property type="evidence" value="ECO:0007669"/>
    <property type="project" value="UniProtKB-KW"/>
</dbReference>
<evidence type="ECO:0000256" key="1">
    <source>
        <dbReference type="ARBA" id="ARBA00022679"/>
    </source>
</evidence>
<dbReference type="Pfam" id="PF00132">
    <property type="entry name" value="Hexapep"/>
    <property type="match status" value="1"/>
</dbReference>
<keyword evidence="1 4" id="KW-0808">Transferase</keyword>
<dbReference type="Gene3D" id="2.160.10.10">
    <property type="entry name" value="Hexapeptide repeat proteins"/>
    <property type="match status" value="1"/>
</dbReference>
<dbReference type="InterPro" id="IPR001451">
    <property type="entry name" value="Hexapep"/>
</dbReference>
<evidence type="ECO:0000256" key="3">
    <source>
        <dbReference type="ARBA" id="ARBA00023315"/>
    </source>
</evidence>
<protein>
    <submittedName>
        <fullName evidence="4">Galactoside O-acetyltransferase</fullName>
    </submittedName>
</protein>
<reference evidence="4" key="2">
    <citation type="journal article" date="2010" name="BMC Microbiol.">
        <title>Development of O-antigen gene cluster-specific PCRs for rapid typing six epidemic serogroups of Leptospira in China.</title>
        <authorList>
            <person name="Cai C.S."/>
            <person name="Zhu Y.Z."/>
            <person name="Zhong Y."/>
            <person name="Xin X.F."/>
            <person name="Jiang X.G."/>
            <person name="Lou X.L."/>
            <person name="He P."/>
            <person name="Qin J.H."/>
            <person name="Zhao G.P."/>
            <person name="Wang S.Y."/>
            <person name="Guo X.K."/>
        </authorList>
    </citation>
    <scope>NUCLEOTIDE SEQUENCE</scope>
    <source>
        <strain evidence="4">Lin6</strain>
    </source>
</reference>
<dbReference type="InterPro" id="IPR018357">
    <property type="entry name" value="Hexapep_transf_CS"/>
</dbReference>
<evidence type="ECO:0000256" key="2">
    <source>
        <dbReference type="ARBA" id="ARBA00022737"/>
    </source>
</evidence>
<evidence type="ECO:0000313" key="4">
    <source>
        <dbReference type="EMBL" id="ADC94042.1"/>
    </source>
</evidence>
<sequence length="197" mass="21596">MYFMKLVIEELLSYINGIISWIPGRLGSKLRYFYFSKRLKKIGNNVNFHPGIEIDCFENISIGENCGVGAFAFFSAFGGEIRIGNEVFLNRNVHINASIGGIIDIGDKCLIGPNVVFRTANHNFDSIELPIQKQGHKIDNIILETDVWVASNVVLVGGIRIGKGSVIAAGSVVTKDIPSYSVVGGVPAKIIKKRNEK</sequence>
<dbReference type="CDD" id="cd04647">
    <property type="entry name" value="LbH_MAT_like"/>
    <property type="match status" value="1"/>
</dbReference>
<dbReference type="EMBL" id="FJ976888">
    <property type="protein sequence ID" value="ADC94042.1"/>
    <property type="molecule type" value="Genomic_DNA"/>
</dbReference>
<dbReference type="AlphaFoldDB" id="D4HT09"/>
<dbReference type="InterPro" id="IPR051159">
    <property type="entry name" value="Hexapeptide_acetyltransf"/>
</dbReference>
<organism evidence="4">
    <name type="scientific">Leptospira interrogans serovar Grippotyphosa</name>
    <dbReference type="NCBI Taxonomy" id="280498"/>
    <lineage>
        <taxon>Bacteria</taxon>
        <taxon>Pseudomonadati</taxon>
        <taxon>Spirochaetota</taxon>
        <taxon>Spirochaetia</taxon>
        <taxon>Leptospirales</taxon>
        <taxon>Leptospiraceae</taxon>
        <taxon>Leptospira</taxon>
    </lineage>
</organism>
<gene>
    <name evidence="4" type="primary">wbbJ</name>
</gene>
<reference evidence="4" key="1">
    <citation type="submission" date="2009-04" db="EMBL/GenBank/DDBJ databases">
        <authorList>
            <person name="Cai C."/>
            <person name="Zhu Y."/>
            <person name="Zhong Y."/>
            <person name="Xin X."/>
            <person name="Jiang X.-G."/>
            <person name="He P."/>
            <person name="Qin J.-H."/>
            <person name="Zhao G.-P."/>
            <person name="Guo X.-K."/>
        </authorList>
    </citation>
    <scope>NUCLEOTIDE SEQUENCE</scope>
    <source>
        <strain evidence="4">Lin6</strain>
    </source>
</reference>
<dbReference type="InterPro" id="IPR011004">
    <property type="entry name" value="Trimer_LpxA-like_sf"/>
</dbReference>
<name>D4HT09_LEPIR</name>
<dbReference type="PROSITE" id="PS00101">
    <property type="entry name" value="HEXAPEP_TRANSFERASES"/>
    <property type="match status" value="1"/>
</dbReference>
<keyword evidence="2" id="KW-0677">Repeat</keyword>
<dbReference type="PANTHER" id="PTHR23416">
    <property type="entry name" value="SIALIC ACID SYNTHASE-RELATED"/>
    <property type="match status" value="1"/>
</dbReference>
<dbReference type="SUPFAM" id="SSF51161">
    <property type="entry name" value="Trimeric LpxA-like enzymes"/>
    <property type="match status" value="1"/>
</dbReference>